<dbReference type="OrthoDB" id="9181841at2"/>
<dbReference type="Proteomes" id="UP000297713">
    <property type="component" value="Unassembled WGS sequence"/>
</dbReference>
<name>A0A4Y8PF27_9BACT</name>
<sequence>MGNQLRFLLFSLLILAFWGCVYSHYLPEEGYIYGLNQGKGEKKNIDGLDVWIEGRPNRPYHVYGTLYEKRGNGPFEKGPTLKGLVKKAKQMGADALIVLVKERQYVGDSLYATKVGSGTTETVYSALLVRYLSRNYQ</sequence>
<proteinExistence type="predicted"/>
<keyword evidence="2" id="KW-1185">Reference proteome</keyword>
<comment type="caution">
    <text evidence="1">The sequence shown here is derived from an EMBL/GenBank/DDBJ whole genome shotgun (WGS) entry which is preliminary data.</text>
</comment>
<dbReference type="EMBL" id="LXQC01000113">
    <property type="protein sequence ID" value="TFE70566.1"/>
    <property type="molecule type" value="Genomic_DNA"/>
</dbReference>
<dbReference type="AlphaFoldDB" id="A0A4Y8PF27"/>
<reference evidence="1 2" key="1">
    <citation type="submission" date="2016-05" db="EMBL/GenBank/DDBJ databases">
        <title>Diversity and Homogeneity among Thermoacidophilic Verrucomicrobia Methanotrophs Linked with Geographical Origin.</title>
        <authorList>
            <person name="Erikstad H.-A."/>
            <person name="Smestad N.B."/>
            <person name="Ceballos R.M."/>
            <person name="Birkeland N.-K."/>
        </authorList>
    </citation>
    <scope>NUCLEOTIDE SEQUENCE [LARGE SCALE GENOMIC DNA]</scope>
    <source>
        <strain evidence="1 2">Phi</strain>
    </source>
</reference>
<evidence type="ECO:0000313" key="2">
    <source>
        <dbReference type="Proteomes" id="UP000297713"/>
    </source>
</evidence>
<evidence type="ECO:0000313" key="1">
    <source>
        <dbReference type="EMBL" id="TFE70566.1"/>
    </source>
</evidence>
<organism evidence="1 2">
    <name type="scientific">Methylacidiphilum caldifontis</name>
    <dbReference type="NCBI Taxonomy" id="2795386"/>
    <lineage>
        <taxon>Bacteria</taxon>
        <taxon>Pseudomonadati</taxon>
        <taxon>Verrucomicrobiota</taxon>
        <taxon>Methylacidiphilae</taxon>
        <taxon>Methylacidiphilales</taxon>
        <taxon>Methylacidiphilaceae</taxon>
        <taxon>Methylacidiphilum (ex Ratnadevi et al. 2023)</taxon>
    </lineage>
</organism>
<gene>
    <name evidence="1" type="ORF">A7Q10_05650</name>
</gene>
<accession>A0A4Y8PF27</accession>
<protein>
    <submittedName>
        <fullName evidence="1">Uncharacterized protein</fullName>
    </submittedName>
</protein>
<dbReference type="RefSeq" id="WP_134439516.1">
    <property type="nucleotide sequence ID" value="NZ_LXQC01000113.1"/>
</dbReference>